<feature type="transmembrane region" description="Helical" evidence="1">
    <location>
        <begin position="54"/>
        <end position="72"/>
    </location>
</feature>
<keyword evidence="1" id="KW-0812">Transmembrane</keyword>
<name>A0AAU2VRS2_9ACTN</name>
<accession>A0AAU2VRS2</accession>
<evidence type="ECO:0008006" key="3">
    <source>
        <dbReference type="Google" id="ProtNLM"/>
    </source>
</evidence>
<evidence type="ECO:0000313" key="2">
    <source>
        <dbReference type="EMBL" id="WTW70318.1"/>
    </source>
</evidence>
<organism evidence="2">
    <name type="scientific">Streptomyces sp. NBC_00008</name>
    <dbReference type="NCBI Taxonomy" id="2903610"/>
    <lineage>
        <taxon>Bacteria</taxon>
        <taxon>Bacillati</taxon>
        <taxon>Actinomycetota</taxon>
        <taxon>Actinomycetes</taxon>
        <taxon>Kitasatosporales</taxon>
        <taxon>Streptomycetaceae</taxon>
        <taxon>Streptomyces</taxon>
    </lineage>
</organism>
<reference evidence="2" key="1">
    <citation type="submission" date="2022-10" db="EMBL/GenBank/DDBJ databases">
        <title>The complete genomes of actinobacterial strains from the NBC collection.</title>
        <authorList>
            <person name="Joergensen T.S."/>
            <person name="Alvarez Arevalo M."/>
            <person name="Sterndorff E.B."/>
            <person name="Faurdal D."/>
            <person name="Vuksanovic O."/>
            <person name="Mourched A.-S."/>
            <person name="Charusanti P."/>
            <person name="Shaw S."/>
            <person name="Blin K."/>
            <person name="Weber T."/>
        </authorList>
    </citation>
    <scope>NUCLEOTIDE SEQUENCE</scope>
    <source>
        <strain evidence="2">NBC_00008</strain>
    </source>
</reference>
<proteinExistence type="predicted"/>
<gene>
    <name evidence="2" type="ORF">OG398_19650</name>
</gene>
<feature type="transmembrane region" description="Helical" evidence="1">
    <location>
        <begin position="21"/>
        <end position="42"/>
    </location>
</feature>
<keyword evidence="1" id="KW-1133">Transmembrane helix</keyword>
<dbReference type="EMBL" id="CP108313">
    <property type="protein sequence ID" value="WTW70318.1"/>
    <property type="molecule type" value="Genomic_DNA"/>
</dbReference>
<sequence>MSNDEHDRSDAHPEAPWWWGIGPLGAVLLVVVGIAGTLWVFVWSDATDDTTAGYQTSRVVAIGLVLLGAAALERFRSRRSRATESEERQDS</sequence>
<dbReference type="AlphaFoldDB" id="A0AAU2VRS2"/>
<keyword evidence="1" id="KW-0472">Membrane</keyword>
<protein>
    <recommendedName>
        <fullName evidence="3">Integral membrane protein</fullName>
    </recommendedName>
</protein>
<evidence type="ECO:0000256" key="1">
    <source>
        <dbReference type="SAM" id="Phobius"/>
    </source>
</evidence>